<evidence type="ECO:0000256" key="5">
    <source>
        <dbReference type="ARBA" id="ARBA00022691"/>
    </source>
</evidence>
<evidence type="ECO:0000256" key="3">
    <source>
        <dbReference type="ARBA" id="ARBA00022603"/>
    </source>
</evidence>
<proteinExistence type="inferred from homology"/>
<dbReference type="GO" id="GO:0003676">
    <property type="term" value="F:nucleic acid binding"/>
    <property type="evidence" value="ECO:0007669"/>
    <property type="project" value="InterPro"/>
</dbReference>
<protein>
    <recommendedName>
        <fullName evidence="2">site-specific DNA-methyltransferase (adenine-specific)</fullName>
        <ecNumber evidence="2">2.1.1.72</ecNumber>
    </recommendedName>
</protein>
<evidence type="ECO:0000256" key="4">
    <source>
        <dbReference type="ARBA" id="ARBA00022679"/>
    </source>
</evidence>
<dbReference type="InterPro" id="IPR029063">
    <property type="entry name" value="SAM-dependent_MTases_sf"/>
</dbReference>
<dbReference type="SUPFAM" id="SSF53335">
    <property type="entry name" value="S-adenosyl-L-methionine-dependent methyltransferases"/>
    <property type="match status" value="1"/>
</dbReference>
<evidence type="ECO:0000313" key="8">
    <source>
        <dbReference type="EMBL" id="OKL48810.1"/>
    </source>
</evidence>
<dbReference type="GO" id="GO:0032259">
    <property type="term" value="P:methylation"/>
    <property type="evidence" value="ECO:0007669"/>
    <property type="project" value="UniProtKB-KW"/>
</dbReference>
<dbReference type="PRINTS" id="PR00507">
    <property type="entry name" value="N12N6MTFRASE"/>
</dbReference>
<evidence type="ECO:0000313" key="9">
    <source>
        <dbReference type="Proteomes" id="UP000186785"/>
    </source>
</evidence>
<dbReference type="PANTHER" id="PTHR33841:SF5">
    <property type="entry name" value="DNA METHYLASE (MODIFICATION METHYLASE) (METHYLTRANSFERASE)-RELATED"/>
    <property type="match status" value="1"/>
</dbReference>
<comment type="similarity">
    <text evidence="1">Belongs to the N(4)/N(6)-methyltransferase family.</text>
</comment>
<sequence>MNDAQSLVKSKQRVAGHGEVFTQPWVVEMMLDLLNYTPDRNLATTQIIEPSIGTGAFVVPIIERLIASARNFNSSLDDLLNSVFGMDVELSHVDTCRSKIWRLLLNHGFNEHDATLLTTNWFHQGDFLIDDVPTGADFVVGNPPYIRSEALDDIIEKKYRDNWATMRGRSDIYIGFYERGLSLLSPGGRLAYICADRWMHNSYGKRLRGLISKRYAVETVWQMHEVDAFEEHVSAYPAITVLANTPQLSATFIDTSESFNRSSAQDAITFMRGNGESQRGHGWEGVRLPKWFDTDDFWPAATPGVIKLIEQLQENFSTLGDDDSTRISIGVATGNDKAYLVDRNAFVEVEPDRLLPIVMAADIRQGILNQPSKMLLNPWDAQGNLINLHDYPRFARLLERQPQIRERYVAKKNPSNWYRTIDKVYPGLAYRPKLLFQDMKTEITPVYEPGGLYPHHNLYYIVSDTWDLEVLGGLLLSKIAEAFINAYGVKMRGGTLRFQAQYLRKIVVPNPADLTDDVAERLRDAFRRRDRASADLAAEEAYRLPQGTIEKYL</sequence>
<dbReference type="Gene3D" id="3.40.50.150">
    <property type="entry name" value="Vaccinia Virus protein VP39"/>
    <property type="match status" value="1"/>
</dbReference>
<reference evidence="8 9" key="1">
    <citation type="submission" date="2016-11" db="EMBL/GenBank/DDBJ databases">
        <title>Actinomyces gypaetusis sp. nov. isolated from the vulture Gypaetus barbatus in Qinghai Tibet Plateau China.</title>
        <authorList>
            <person name="Meng X."/>
        </authorList>
    </citation>
    <scope>NUCLEOTIDE SEQUENCE [LARGE SCALE GENOMIC DNA]</scope>
    <source>
        <strain evidence="8 9">VUL4_2</strain>
    </source>
</reference>
<gene>
    <name evidence="8" type="ORF">BSR29_02840</name>
</gene>
<keyword evidence="4 8" id="KW-0808">Transferase</keyword>
<comment type="catalytic activity">
    <reaction evidence="6">
        <text>a 2'-deoxyadenosine in DNA + S-adenosyl-L-methionine = an N(6)-methyl-2'-deoxyadenosine in DNA + S-adenosyl-L-homocysteine + H(+)</text>
        <dbReference type="Rhea" id="RHEA:15197"/>
        <dbReference type="Rhea" id="RHEA-COMP:12418"/>
        <dbReference type="Rhea" id="RHEA-COMP:12419"/>
        <dbReference type="ChEBI" id="CHEBI:15378"/>
        <dbReference type="ChEBI" id="CHEBI:57856"/>
        <dbReference type="ChEBI" id="CHEBI:59789"/>
        <dbReference type="ChEBI" id="CHEBI:90615"/>
        <dbReference type="ChEBI" id="CHEBI:90616"/>
        <dbReference type="EC" id="2.1.1.72"/>
    </reaction>
</comment>
<dbReference type="AlphaFoldDB" id="A0A1Q5PMZ3"/>
<dbReference type="InterPro" id="IPR050953">
    <property type="entry name" value="N4_N6_ade-DNA_methylase"/>
</dbReference>
<dbReference type="PROSITE" id="PS00092">
    <property type="entry name" value="N6_MTASE"/>
    <property type="match status" value="1"/>
</dbReference>
<dbReference type="Proteomes" id="UP000186785">
    <property type="component" value="Unassembled WGS sequence"/>
</dbReference>
<evidence type="ECO:0000256" key="2">
    <source>
        <dbReference type="ARBA" id="ARBA00011900"/>
    </source>
</evidence>
<dbReference type="RefSeq" id="WP_073708818.1">
    <property type="nucleotide sequence ID" value="NZ_MQSV01000002.1"/>
</dbReference>
<evidence type="ECO:0000259" key="7">
    <source>
        <dbReference type="Pfam" id="PF07669"/>
    </source>
</evidence>
<dbReference type="InterPro" id="IPR002052">
    <property type="entry name" value="DNA_methylase_N6_adenine_CS"/>
</dbReference>
<organism evidence="8 9">
    <name type="scientific">Boudabousia liubingyangii</name>
    <dbReference type="NCBI Taxonomy" id="1921764"/>
    <lineage>
        <taxon>Bacteria</taxon>
        <taxon>Bacillati</taxon>
        <taxon>Actinomycetota</taxon>
        <taxon>Actinomycetes</taxon>
        <taxon>Actinomycetales</taxon>
        <taxon>Actinomycetaceae</taxon>
        <taxon>Boudabousia</taxon>
    </lineage>
</organism>
<dbReference type="InterPro" id="IPR011639">
    <property type="entry name" value="MethylTrfase_TaqI-like_dom"/>
</dbReference>
<dbReference type="GO" id="GO:0006304">
    <property type="term" value="P:DNA modification"/>
    <property type="evidence" value="ECO:0007669"/>
    <property type="project" value="InterPro"/>
</dbReference>
<evidence type="ECO:0000256" key="1">
    <source>
        <dbReference type="ARBA" id="ARBA00006594"/>
    </source>
</evidence>
<keyword evidence="5" id="KW-0949">S-adenosyl-L-methionine</keyword>
<feature type="domain" description="Type II methyltransferase M.TaqI-like" evidence="7">
    <location>
        <begin position="98"/>
        <end position="229"/>
    </location>
</feature>
<dbReference type="GO" id="GO:0009007">
    <property type="term" value="F:site-specific DNA-methyltransferase (adenine-specific) activity"/>
    <property type="evidence" value="ECO:0007669"/>
    <property type="project" value="UniProtKB-EC"/>
</dbReference>
<dbReference type="EC" id="2.1.1.72" evidence="2"/>
<comment type="caution">
    <text evidence="8">The sequence shown here is derived from an EMBL/GenBank/DDBJ whole genome shotgun (WGS) entry which is preliminary data.</text>
</comment>
<accession>A0A1Q5PMZ3</accession>
<dbReference type="PANTHER" id="PTHR33841">
    <property type="entry name" value="DNA METHYLTRANSFERASE YEEA-RELATED"/>
    <property type="match status" value="1"/>
</dbReference>
<dbReference type="Pfam" id="PF07669">
    <property type="entry name" value="Eco57I"/>
    <property type="match status" value="1"/>
</dbReference>
<dbReference type="EMBL" id="MQSV01000002">
    <property type="protein sequence ID" value="OKL48810.1"/>
    <property type="molecule type" value="Genomic_DNA"/>
</dbReference>
<name>A0A1Q5PMZ3_9ACTO</name>
<evidence type="ECO:0000256" key="6">
    <source>
        <dbReference type="ARBA" id="ARBA00047942"/>
    </source>
</evidence>
<keyword evidence="3 8" id="KW-0489">Methyltransferase</keyword>
<keyword evidence="9" id="KW-1185">Reference proteome</keyword>
<dbReference type="OrthoDB" id="4280289at2"/>